<keyword evidence="1" id="KW-0472">Membrane</keyword>
<dbReference type="AlphaFoldDB" id="A0A4R1HV69"/>
<evidence type="ECO:0000256" key="1">
    <source>
        <dbReference type="SAM" id="Phobius"/>
    </source>
</evidence>
<gene>
    <name evidence="2" type="ORF">EV378_2478</name>
</gene>
<name>A0A4R1HV69_PSEEN</name>
<proteinExistence type="predicted"/>
<comment type="caution">
    <text evidence="2">The sequence shown here is derived from an EMBL/GenBank/DDBJ whole genome shotgun (WGS) entry which is preliminary data.</text>
</comment>
<feature type="transmembrane region" description="Helical" evidence="1">
    <location>
        <begin position="155"/>
        <end position="175"/>
    </location>
</feature>
<sequence length="316" mass="34043">MAHAVLRAALLVSVLAYGWGKVFLGQMGRVDYADALLTVGEKSPMGLLWTFMAYSPAVQVLAGITELLAGVLLIWRRTAWIGGVLGSVALGVVFLLNMTFDVPVKQLSLALAVGFALVALPESGRLARFASGRPTSGYSEPMPIPWPRVHRVTRWVVASLALVVFAGAGVALGTLQQPPARSASPLPGVYRVTADATPAAPRLSQDGRWQEVAFGQWEGDGTARFTLRQANGDLSEGRYRPMGERVRIDLYPVLAGDRTFVGRRYARSVTLVWALGPDGTLTLSGDGLRLTAVGDPELRYLFDRGFSWGPTPPINR</sequence>
<evidence type="ECO:0000313" key="2">
    <source>
        <dbReference type="EMBL" id="TCK26637.1"/>
    </source>
</evidence>
<dbReference type="OrthoDB" id="102112at2"/>
<organism evidence="2 3">
    <name type="scientific">Pseudonocardia endophytica</name>
    <dbReference type="NCBI Taxonomy" id="401976"/>
    <lineage>
        <taxon>Bacteria</taxon>
        <taxon>Bacillati</taxon>
        <taxon>Actinomycetota</taxon>
        <taxon>Actinomycetes</taxon>
        <taxon>Pseudonocardiales</taxon>
        <taxon>Pseudonocardiaceae</taxon>
        <taxon>Pseudonocardia</taxon>
    </lineage>
</organism>
<dbReference type="RefSeq" id="WP_132424160.1">
    <property type="nucleotide sequence ID" value="NZ_SMFZ01000001.1"/>
</dbReference>
<keyword evidence="1" id="KW-0812">Transmembrane</keyword>
<keyword evidence="1" id="KW-1133">Transmembrane helix</keyword>
<reference evidence="2 3" key="1">
    <citation type="submission" date="2019-03" db="EMBL/GenBank/DDBJ databases">
        <title>Sequencing the genomes of 1000 actinobacteria strains.</title>
        <authorList>
            <person name="Klenk H.-P."/>
        </authorList>
    </citation>
    <scope>NUCLEOTIDE SEQUENCE [LARGE SCALE GENOMIC DNA]</scope>
    <source>
        <strain evidence="2 3">DSM 44969</strain>
    </source>
</reference>
<evidence type="ECO:0008006" key="4">
    <source>
        <dbReference type="Google" id="ProtNLM"/>
    </source>
</evidence>
<protein>
    <recommendedName>
        <fullName evidence="4">DoxX-like protein</fullName>
    </recommendedName>
</protein>
<accession>A0A4R1HV69</accession>
<dbReference type="Proteomes" id="UP000295560">
    <property type="component" value="Unassembled WGS sequence"/>
</dbReference>
<feature type="transmembrane region" description="Helical" evidence="1">
    <location>
        <begin position="51"/>
        <end position="73"/>
    </location>
</feature>
<evidence type="ECO:0000313" key="3">
    <source>
        <dbReference type="Proteomes" id="UP000295560"/>
    </source>
</evidence>
<keyword evidence="3" id="KW-1185">Reference proteome</keyword>
<feature type="transmembrane region" description="Helical" evidence="1">
    <location>
        <begin position="80"/>
        <end position="100"/>
    </location>
</feature>
<dbReference type="EMBL" id="SMFZ01000001">
    <property type="protein sequence ID" value="TCK26637.1"/>
    <property type="molecule type" value="Genomic_DNA"/>
</dbReference>